<dbReference type="InterPro" id="IPR023205">
    <property type="entry name" value="DsbA/DsbL"/>
</dbReference>
<dbReference type="EMBL" id="JBBDHC010000011">
    <property type="protein sequence ID" value="MEJ1249743.1"/>
    <property type="molecule type" value="Genomic_DNA"/>
</dbReference>
<name>A0AAW9R2X6_9GAMM</name>
<dbReference type="CDD" id="cd03019">
    <property type="entry name" value="DsbA_DsbA"/>
    <property type="match status" value="1"/>
</dbReference>
<evidence type="ECO:0000256" key="3">
    <source>
        <dbReference type="ARBA" id="ARBA00022729"/>
    </source>
</evidence>
<feature type="chain" id="PRO_5043510949" description="Thiol:disulfide interchange protein DsbA" evidence="7">
    <location>
        <begin position="22"/>
        <end position="299"/>
    </location>
</feature>
<keyword evidence="3 7" id="KW-0732">Signal</keyword>
<dbReference type="PANTHER" id="PTHR35891">
    <property type="entry name" value="THIOL:DISULFIDE INTERCHANGE PROTEIN DSBA"/>
    <property type="match status" value="1"/>
</dbReference>
<keyword evidence="4" id="KW-1015">Disulfide bond</keyword>
<protein>
    <recommendedName>
        <fullName evidence="2">Thiol:disulfide interchange protein DsbA</fullName>
    </recommendedName>
</protein>
<accession>A0AAW9R2X6</accession>
<evidence type="ECO:0000256" key="5">
    <source>
        <dbReference type="ARBA" id="ARBA00023284"/>
    </source>
</evidence>
<evidence type="ECO:0000256" key="4">
    <source>
        <dbReference type="ARBA" id="ARBA00023157"/>
    </source>
</evidence>
<evidence type="ECO:0000256" key="6">
    <source>
        <dbReference type="SAM" id="MobiDB-lite"/>
    </source>
</evidence>
<evidence type="ECO:0000256" key="7">
    <source>
        <dbReference type="SAM" id="SignalP"/>
    </source>
</evidence>
<proteinExistence type="inferred from homology"/>
<sequence length="299" mass="30751">MSRLNVVATRGLIALGLLALAACGGESSAPNPPAASTPAASAPAAPAEAPAEATPAAVPADAAPTQAAAAEADAVEATPDAPSAPPQAAVADAAPAQPVVPVVPEGPEPRLGTDYQPIDPPQTLTSVPGKVEIAEVFSYTCIHCARLQTLLPAWEASLPPQVNFVQAPMSHGAFEPIARGFYAAQAMGMLEQTQAGMFKALAEQQRLGAGKIDDIAKLYAELGVDAEAFKATAASFAVNTQISRSQKTLVRWGVESTPTLVVAGKYRVPPTGDRGHEGMLQTARWLAQREIAQQQAAAR</sequence>
<comment type="caution">
    <text evidence="9">The sequence shown here is derived from an EMBL/GenBank/DDBJ whole genome shotgun (WGS) entry which is preliminary data.</text>
</comment>
<feature type="signal peptide" evidence="7">
    <location>
        <begin position="1"/>
        <end position="21"/>
    </location>
</feature>
<dbReference type="InterPro" id="IPR001853">
    <property type="entry name" value="DSBA-like_thioredoxin_dom"/>
</dbReference>
<dbReference type="PROSITE" id="PS51257">
    <property type="entry name" value="PROKAR_LIPOPROTEIN"/>
    <property type="match status" value="1"/>
</dbReference>
<feature type="compositionally biased region" description="Low complexity" evidence="6">
    <location>
        <begin position="36"/>
        <end position="103"/>
    </location>
</feature>
<feature type="domain" description="DSBA-like thioredoxin" evidence="8">
    <location>
        <begin position="173"/>
        <end position="268"/>
    </location>
</feature>
<dbReference type="Proteomes" id="UP001364472">
    <property type="component" value="Unassembled WGS sequence"/>
</dbReference>
<keyword evidence="5" id="KW-0676">Redox-active center</keyword>
<organism evidence="9 10">
    <name type="scientific">Denitratimonas tolerans</name>
    <dbReference type="NCBI Taxonomy" id="1338420"/>
    <lineage>
        <taxon>Bacteria</taxon>
        <taxon>Pseudomonadati</taxon>
        <taxon>Pseudomonadota</taxon>
        <taxon>Gammaproteobacteria</taxon>
        <taxon>Lysobacterales</taxon>
        <taxon>Lysobacteraceae</taxon>
        <taxon>Denitratimonas</taxon>
    </lineage>
</organism>
<evidence type="ECO:0000259" key="8">
    <source>
        <dbReference type="Pfam" id="PF01323"/>
    </source>
</evidence>
<dbReference type="Pfam" id="PF01323">
    <property type="entry name" value="DSBA"/>
    <property type="match status" value="1"/>
</dbReference>
<dbReference type="RefSeq" id="WP_337335462.1">
    <property type="nucleotide sequence ID" value="NZ_JBBDHC010000011.1"/>
</dbReference>
<dbReference type="AlphaFoldDB" id="A0AAW9R2X6"/>
<keyword evidence="10" id="KW-1185">Reference proteome</keyword>
<comment type="similarity">
    <text evidence="1">Belongs to the thioredoxin family. DsbA subfamily.</text>
</comment>
<dbReference type="SUPFAM" id="SSF52833">
    <property type="entry name" value="Thioredoxin-like"/>
    <property type="match status" value="1"/>
</dbReference>
<dbReference type="InterPro" id="IPR050824">
    <property type="entry name" value="Thiol_disulfide_DsbA"/>
</dbReference>
<evidence type="ECO:0000256" key="1">
    <source>
        <dbReference type="ARBA" id="ARBA00005791"/>
    </source>
</evidence>
<evidence type="ECO:0000313" key="10">
    <source>
        <dbReference type="Proteomes" id="UP001364472"/>
    </source>
</evidence>
<evidence type="ECO:0000313" key="9">
    <source>
        <dbReference type="EMBL" id="MEJ1249743.1"/>
    </source>
</evidence>
<feature type="region of interest" description="Disordered" evidence="6">
    <location>
        <begin position="25"/>
        <end position="108"/>
    </location>
</feature>
<dbReference type="GO" id="GO:0016491">
    <property type="term" value="F:oxidoreductase activity"/>
    <property type="evidence" value="ECO:0007669"/>
    <property type="project" value="InterPro"/>
</dbReference>
<dbReference type="Gene3D" id="3.40.30.10">
    <property type="entry name" value="Glutaredoxin"/>
    <property type="match status" value="1"/>
</dbReference>
<gene>
    <name evidence="9" type="ORF">WB794_08680</name>
</gene>
<dbReference type="PANTHER" id="PTHR35891:SF2">
    <property type="entry name" value="THIOL:DISULFIDE INTERCHANGE PROTEIN DSBA"/>
    <property type="match status" value="1"/>
</dbReference>
<dbReference type="InterPro" id="IPR036249">
    <property type="entry name" value="Thioredoxin-like_sf"/>
</dbReference>
<evidence type="ECO:0000256" key="2">
    <source>
        <dbReference type="ARBA" id="ARBA00013831"/>
    </source>
</evidence>
<reference evidence="9 10" key="1">
    <citation type="journal article" date="2016" name="Antonie Van Leeuwenhoek">
        <title>Denitratimonas tolerans gen. nov., sp. nov., a denitrifying bacterium isolated from a bioreactor for tannery wastewater treatment.</title>
        <authorList>
            <person name="Han S.I."/>
            <person name="Kim J.O."/>
            <person name="Lee Y.R."/>
            <person name="Ekpeghere K.I."/>
            <person name="Koh S.C."/>
            <person name="Whang K.S."/>
        </authorList>
    </citation>
    <scope>NUCLEOTIDE SEQUENCE [LARGE SCALE GENOMIC DNA]</scope>
    <source>
        <strain evidence="9 10">KACC 17565</strain>
    </source>
</reference>